<evidence type="ECO:0000313" key="3">
    <source>
        <dbReference type="Proteomes" id="UP000321793"/>
    </source>
</evidence>
<feature type="region of interest" description="Disordered" evidence="1">
    <location>
        <begin position="1"/>
        <end position="20"/>
    </location>
</feature>
<reference evidence="2 3" key="1">
    <citation type="submission" date="2019-07" db="EMBL/GenBank/DDBJ databases">
        <title>Whole genome shotgun sequence of Knoellia locipacati NBRC 109775.</title>
        <authorList>
            <person name="Hosoyama A."/>
            <person name="Uohara A."/>
            <person name="Ohji S."/>
            <person name="Ichikawa N."/>
        </authorList>
    </citation>
    <scope>NUCLEOTIDE SEQUENCE [LARGE SCALE GENOMIC DNA]</scope>
    <source>
        <strain evidence="2 3">NBRC 109775</strain>
    </source>
</reference>
<keyword evidence="3" id="KW-1185">Reference proteome</keyword>
<dbReference type="OrthoDB" id="4861283at2"/>
<protein>
    <submittedName>
        <fullName evidence="2">Uncharacterized protein</fullName>
    </submittedName>
</protein>
<dbReference type="Proteomes" id="UP000321793">
    <property type="component" value="Unassembled WGS sequence"/>
</dbReference>
<evidence type="ECO:0000256" key="1">
    <source>
        <dbReference type="SAM" id="MobiDB-lite"/>
    </source>
</evidence>
<name>A0A512SW75_9MICO</name>
<evidence type="ECO:0000313" key="2">
    <source>
        <dbReference type="EMBL" id="GEQ12165.1"/>
    </source>
</evidence>
<comment type="caution">
    <text evidence="2">The sequence shown here is derived from an EMBL/GenBank/DDBJ whole genome shotgun (WGS) entry which is preliminary data.</text>
</comment>
<organism evidence="2 3">
    <name type="scientific">Knoellia locipacati</name>
    <dbReference type="NCBI Taxonomy" id="882824"/>
    <lineage>
        <taxon>Bacteria</taxon>
        <taxon>Bacillati</taxon>
        <taxon>Actinomycetota</taxon>
        <taxon>Actinomycetes</taxon>
        <taxon>Micrococcales</taxon>
        <taxon>Intrasporangiaceae</taxon>
        <taxon>Knoellia</taxon>
    </lineage>
</organism>
<accession>A0A512SW75</accession>
<dbReference type="RefSeq" id="WP_147061698.1">
    <property type="nucleotide sequence ID" value="NZ_BAABDN010000001.1"/>
</dbReference>
<sequence>MSDDHVLAPGTAPTPFSASEIRDGCPAGRTVVVRVEDGDGVRHRRSRFVAVTDEGATYERADCDADGAVVGDVVTAPLTWLDLQRHASFPAEVTTRDEVTLEFPLGVEACLRYVVREGAGTTTFWFSTRRPGMPVKVTSQRGDRLLSTTVMVSDVVDGTPPG</sequence>
<dbReference type="AlphaFoldDB" id="A0A512SW75"/>
<dbReference type="EMBL" id="BKBA01000002">
    <property type="protein sequence ID" value="GEQ12165.1"/>
    <property type="molecule type" value="Genomic_DNA"/>
</dbReference>
<gene>
    <name evidence="2" type="ORF">KLO01_02120</name>
</gene>
<proteinExistence type="predicted"/>